<dbReference type="EMBL" id="CADEPI010000109">
    <property type="protein sequence ID" value="CAB3375227.1"/>
    <property type="molecule type" value="Genomic_DNA"/>
</dbReference>
<gene>
    <name evidence="2" type="ORF">CLODIP_2_CD04675</name>
</gene>
<name>A0A8S1D483_9INSE</name>
<evidence type="ECO:0000256" key="1">
    <source>
        <dbReference type="SAM" id="MobiDB-lite"/>
    </source>
</evidence>
<dbReference type="AlphaFoldDB" id="A0A8S1D483"/>
<comment type="caution">
    <text evidence="2">The sequence shown here is derived from an EMBL/GenBank/DDBJ whole genome shotgun (WGS) entry which is preliminary data.</text>
</comment>
<dbReference type="Proteomes" id="UP000494165">
    <property type="component" value="Unassembled WGS sequence"/>
</dbReference>
<evidence type="ECO:0000313" key="3">
    <source>
        <dbReference type="Proteomes" id="UP000494165"/>
    </source>
</evidence>
<proteinExistence type="predicted"/>
<keyword evidence="3" id="KW-1185">Reference proteome</keyword>
<feature type="region of interest" description="Disordered" evidence="1">
    <location>
        <begin position="150"/>
        <end position="175"/>
    </location>
</feature>
<protein>
    <submittedName>
        <fullName evidence="2">Uncharacterized protein</fullName>
    </submittedName>
</protein>
<evidence type="ECO:0000313" key="2">
    <source>
        <dbReference type="EMBL" id="CAB3375227.1"/>
    </source>
</evidence>
<organism evidence="2 3">
    <name type="scientific">Cloeon dipterum</name>
    <dbReference type="NCBI Taxonomy" id="197152"/>
    <lineage>
        <taxon>Eukaryota</taxon>
        <taxon>Metazoa</taxon>
        <taxon>Ecdysozoa</taxon>
        <taxon>Arthropoda</taxon>
        <taxon>Hexapoda</taxon>
        <taxon>Insecta</taxon>
        <taxon>Pterygota</taxon>
        <taxon>Palaeoptera</taxon>
        <taxon>Ephemeroptera</taxon>
        <taxon>Pisciforma</taxon>
        <taxon>Baetidae</taxon>
        <taxon>Cloeon</taxon>
    </lineage>
</organism>
<reference evidence="2 3" key="1">
    <citation type="submission" date="2020-04" db="EMBL/GenBank/DDBJ databases">
        <authorList>
            <person name="Alioto T."/>
            <person name="Alioto T."/>
            <person name="Gomez Garrido J."/>
        </authorList>
    </citation>
    <scope>NUCLEOTIDE SEQUENCE [LARGE SCALE GENOMIC DNA]</scope>
</reference>
<sequence length="203" mass="23465">MGCRMQNGAKIGGSSLFNLKPKFDLRLTNNDTLQGLKSISKGNRLPSEHLSQLIYYATAENLTENNNFHNDLFDIWLNALPTEWRSILDAEKISWSYDMKKVAQKADVMQKYDEMQAAKRSSESTLILERLGRMENLLREMKEMLDSMNAEMKGSKAVKQQRGRSKSRRRRSSSRCGGSHFLCYYHDMWGKEARKCIPGCVYY</sequence>
<feature type="compositionally biased region" description="Basic residues" evidence="1">
    <location>
        <begin position="159"/>
        <end position="173"/>
    </location>
</feature>
<accession>A0A8S1D483</accession>